<evidence type="ECO:0000259" key="6">
    <source>
        <dbReference type="PROSITE" id="PS51733"/>
    </source>
</evidence>
<gene>
    <name evidence="7" type="ORF">RJ641_011236</name>
</gene>
<dbReference type="InterPro" id="IPR004143">
    <property type="entry name" value="BPL_LPL_catalytic"/>
</dbReference>
<accession>A0AAN8V971</accession>
<feature type="domain" description="BPL/LPL catalytic" evidence="6">
    <location>
        <begin position="34"/>
        <end position="218"/>
    </location>
</feature>
<organism evidence="7 8">
    <name type="scientific">Dillenia turbinata</name>
    <dbReference type="NCBI Taxonomy" id="194707"/>
    <lineage>
        <taxon>Eukaryota</taxon>
        <taxon>Viridiplantae</taxon>
        <taxon>Streptophyta</taxon>
        <taxon>Embryophyta</taxon>
        <taxon>Tracheophyta</taxon>
        <taxon>Spermatophyta</taxon>
        <taxon>Magnoliopsida</taxon>
        <taxon>eudicotyledons</taxon>
        <taxon>Gunneridae</taxon>
        <taxon>Pentapetalae</taxon>
        <taxon>Dilleniales</taxon>
        <taxon>Dilleniaceae</taxon>
        <taxon>Dillenia</taxon>
    </lineage>
</organism>
<protein>
    <recommendedName>
        <fullName evidence="3">lipoyl(octanoyl) transferase</fullName>
        <ecNumber evidence="3">2.3.1.181</ecNumber>
    </recommendedName>
</protein>
<dbReference type="PANTHER" id="PTHR10993">
    <property type="entry name" value="OCTANOYLTRANSFERASE"/>
    <property type="match status" value="1"/>
</dbReference>
<reference evidence="7 8" key="1">
    <citation type="submission" date="2023-12" db="EMBL/GenBank/DDBJ databases">
        <title>A high-quality genome assembly for Dillenia turbinata (Dilleniales).</title>
        <authorList>
            <person name="Chanderbali A."/>
        </authorList>
    </citation>
    <scope>NUCLEOTIDE SEQUENCE [LARGE SCALE GENOMIC DNA]</scope>
    <source>
        <strain evidence="7">LSX21</strain>
        <tissue evidence="7">Leaf</tissue>
    </source>
</reference>
<keyword evidence="5" id="KW-0012">Acyltransferase</keyword>
<dbReference type="InterPro" id="IPR020605">
    <property type="entry name" value="Octanoyltransferase_CS"/>
</dbReference>
<dbReference type="PANTHER" id="PTHR10993:SF15">
    <property type="entry name" value="OCTANOYLTRANSFERASE LIP2, MITOCHONDRIAL"/>
    <property type="match status" value="1"/>
</dbReference>
<dbReference type="AlphaFoldDB" id="A0AAN8V971"/>
<dbReference type="Gene3D" id="3.30.930.10">
    <property type="entry name" value="Bira Bifunctional Protein, Domain 2"/>
    <property type="match status" value="1"/>
</dbReference>
<dbReference type="PROSITE" id="PS01313">
    <property type="entry name" value="LIPB"/>
    <property type="match status" value="1"/>
</dbReference>
<evidence type="ECO:0000256" key="1">
    <source>
        <dbReference type="ARBA" id="ARBA00004821"/>
    </source>
</evidence>
<comment type="caution">
    <text evidence="7">The sequence shown here is derived from an EMBL/GenBank/DDBJ whole genome shotgun (WGS) entry which is preliminary data.</text>
</comment>
<evidence type="ECO:0000256" key="4">
    <source>
        <dbReference type="ARBA" id="ARBA00022679"/>
    </source>
</evidence>
<dbReference type="Proteomes" id="UP001370490">
    <property type="component" value="Unassembled WGS sequence"/>
</dbReference>
<evidence type="ECO:0000313" key="7">
    <source>
        <dbReference type="EMBL" id="KAK6922932.1"/>
    </source>
</evidence>
<dbReference type="HAMAP" id="MF_00013">
    <property type="entry name" value="LipB"/>
    <property type="match status" value="1"/>
</dbReference>
<comment type="similarity">
    <text evidence="2">Belongs to the LipB family.</text>
</comment>
<evidence type="ECO:0000256" key="5">
    <source>
        <dbReference type="ARBA" id="ARBA00023315"/>
    </source>
</evidence>
<dbReference type="NCBIfam" id="NF010925">
    <property type="entry name" value="PRK14345.1"/>
    <property type="match status" value="1"/>
</dbReference>
<proteinExistence type="inferred from homology"/>
<dbReference type="SUPFAM" id="SSF55681">
    <property type="entry name" value="Class II aaRS and biotin synthetases"/>
    <property type="match status" value="1"/>
</dbReference>
<dbReference type="GO" id="GO:0009249">
    <property type="term" value="P:protein lipoylation"/>
    <property type="evidence" value="ECO:0007669"/>
    <property type="project" value="InterPro"/>
</dbReference>
<dbReference type="EMBL" id="JBAMMX010000018">
    <property type="protein sequence ID" value="KAK6922932.1"/>
    <property type="molecule type" value="Genomic_DNA"/>
</dbReference>
<dbReference type="NCBIfam" id="TIGR00214">
    <property type="entry name" value="lipB"/>
    <property type="match status" value="1"/>
</dbReference>
<evidence type="ECO:0000256" key="3">
    <source>
        <dbReference type="ARBA" id="ARBA00012334"/>
    </source>
</evidence>
<dbReference type="Pfam" id="PF21948">
    <property type="entry name" value="LplA-B_cat"/>
    <property type="match status" value="1"/>
</dbReference>
<sequence length="539" mass="59845">MRIPRSLDVWKLGIVNYLDALKLQEKLVSDRKANKISDTILSLQHPPTYTIGKRQTDHNLLVSESDLKSIGAELHYIQRGGDITFHGLHQAILYPIISLRDIGFGARKYVERLESTMIELASLYGVRANPGKTGETGVWVGNGKIGAIGVRISSGITSHGLAFNIDPDLDYFKNIVPCGIADKEVTSLRRETDMVLPSEEVIHEQLISCFVERQPGTLRRRGQQCSADLAEDVGLDCRLDCFADLEATWMLEGLAQADSMLTCLLMWKADVADGADVDKRMSGDWTHPSRWNAYLALGVNLDKKDVAYHANVDNTYHLTADWTCSYTWIAYLDPSVYVDNTCQLTGLNVRTWTADWSRRGQHLSDGWLDKTTWMMTGLYHRPGQHVDADWTWWNADMANCADVATRVLVTGLKLPHGLLTGFHADLVDADWAEPADLSATSLLTGLHPHGCVLTARWHLTVRNVPEEENKAWEEVLGPLLPAGAPLLDADHLGHSIAVEYNGPPTTYDLPTIEQLYLESASIRASSIASVSDANIAFFN</sequence>
<name>A0AAN8V971_9MAGN</name>
<evidence type="ECO:0000313" key="8">
    <source>
        <dbReference type="Proteomes" id="UP001370490"/>
    </source>
</evidence>
<evidence type="ECO:0000256" key="2">
    <source>
        <dbReference type="ARBA" id="ARBA00007907"/>
    </source>
</evidence>
<dbReference type="EC" id="2.3.1.181" evidence="3"/>
<dbReference type="InterPro" id="IPR045864">
    <property type="entry name" value="aa-tRNA-synth_II/BPL/LPL"/>
</dbReference>
<dbReference type="GO" id="GO:0033819">
    <property type="term" value="F:lipoyl(octanoyl) transferase activity"/>
    <property type="evidence" value="ECO:0007669"/>
    <property type="project" value="UniProtKB-EC"/>
</dbReference>
<dbReference type="PROSITE" id="PS51733">
    <property type="entry name" value="BPL_LPL_CATALYTIC"/>
    <property type="match status" value="1"/>
</dbReference>
<dbReference type="InterPro" id="IPR000544">
    <property type="entry name" value="Octanoyltransferase"/>
</dbReference>
<dbReference type="FunFam" id="3.30.930.10:FF:000063">
    <property type="entry name" value="Octanoyltransferase LIP2, mitochondrial"/>
    <property type="match status" value="1"/>
</dbReference>
<comment type="pathway">
    <text evidence="1">Protein modification; protein lipoylation via endogenous pathway; protein N(6)-(lipoyl)lysine from octanoyl-[acyl-carrier-protein]: step 1/2.</text>
</comment>
<keyword evidence="8" id="KW-1185">Reference proteome</keyword>
<dbReference type="CDD" id="cd16444">
    <property type="entry name" value="LipB"/>
    <property type="match status" value="1"/>
</dbReference>
<keyword evidence="4" id="KW-0808">Transferase</keyword>